<evidence type="ECO:0000256" key="1">
    <source>
        <dbReference type="SAM" id="MobiDB-lite"/>
    </source>
</evidence>
<organism evidence="2 3">
    <name type="scientific">Corchorus olitorius</name>
    <dbReference type="NCBI Taxonomy" id="93759"/>
    <lineage>
        <taxon>Eukaryota</taxon>
        <taxon>Viridiplantae</taxon>
        <taxon>Streptophyta</taxon>
        <taxon>Embryophyta</taxon>
        <taxon>Tracheophyta</taxon>
        <taxon>Spermatophyta</taxon>
        <taxon>Magnoliopsida</taxon>
        <taxon>eudicotyledons</taxon>
        <taxon>Gunneridae</taxon>
        <taxon>Pentapetalae</taxon>
        <taxon>rosids</taxon>
        <taxon>malvids</taxon>
        <taxon>Malvales</taxon>
        <taxon>Malvaceae</taxon>
        <taxon>Grewioideae</taxon>
        <taxon>Apeibeae</taxon>
        <taxon>Corchorus</taxon>
    </lineage>
</organism>
<feature type="region of interest" description="Disordered" evidence="1">
    <location>
        <begin position="1"/>
        <end position="28"/>
    </location>
</feature>
<gene>
    <name evidence="2" type="ORF">COLO4_24373</name>
</gene>
<evidence type="ECO:0000313" key="3">
    <source>
        <dbReference type="Proteomes" id="UP000187203"/>
    </source>
</evidence>
<name>A0A1R3IAH4_9ROSI</name>
<comment type="caution">
    <text evidence="2">The sequence shown here is derived from an EMBL/GenBank/DDBJ whole genome shotgun (WGS) entry which is preliminary data.</text>
</comment>
<accession>A0A1R3IAH4</accession>
<feature type="compositionally biased region" description="Basic residues" evidence="1">
    <location>
        <begin position="1"/>
        <end position="26"/>
    </location>
</feature>
<reference evidence="3" key="1">
    <citation type="submission" date="2013-09" db="EMBL/GenBank/DDBJ databases">
        <title>Corchorus olitorius genome sequencing.</title>
        <authorList>
            <person name="Alam M."/>
            <person name="Haque M.S."/>
            <person name="Islam M.S."/>
            <person name="Emdad E.M."/>
            <person name="Islam M.M."/>
            <person name="Ahmed B."/>
            <person name="Halim A."/>
            <person name="Hossen Q.M.M."/>
            <person name="Hossain M.Z."/>
            <person name="Ahmed R."/>
            <person name="Khan M.M."/>
            <person name="Islam R."/>
            <person name="Rashid M.M."/>
            <person name="Khan S.A."/>
            <person name="Rahman M.S."/>
            <person name="Alam M."/>
            <person name="Yahiya A.S."/>
            <person name="Khan M.S."/>
            <person name="Azam M.S."/>
            <person name="Haque T."/>
            <person name="Lashkar M.Z.H."/>
            <person name="Akhand A.I."/>
            <person name="Morshed G."/>
            <person name="Roy S."/>
            <person name="Uddin K.S."/>
            <person name="Rabeya T."/>
            <person name="Hossain A.S."/>
            <person name="Chowdhury A."/>
            <person name="Snigdha A.R."/>
            <person name="Mortoza M.S."/>
            <person name="Matin S.A."/>
            <person name="Hoque S.M.E."/>
            <person name="Islam M.K."/>
            <person name="Roy D.K."/>
            <person name="Haider R."/>
            <person name="Moosa M.M."/>
            <person name="Elias S.M."/>
            <person name="Hasan A.M."/>
            <person name="Jahan S."/>
            <person name="Shafiuddin M."/>
            <person name="Mahmood N."/>
            <person name="Shommy N.S."/>
        </authorList>
    </citation>
    <scope>NUCLEOTIDE SEQUENCE [LARGE SCALE GENOMIC DNA]</scope>
    <source>
        <strain evidence="3">cv. O-4</strain>
    </source>
</reference>
<feature type="region of interest" description="Disordered" evidence="1">
    <location>
        <begin position="40"/>
        <end position="61"/>
    </location>
</feature>
<dbReference type="Proteomes" id="UP000187203">
    <property type="component" value="Unassembled WGS sequence"/>
</dbReference>
<proteinExistence type="predicted"/>
<keyword evidence="3" id="KW-1185">Reference proteome</keyword>
<sequence length="61" mass="6751">MKSSIKKSRTKARKSTTKKSIAKAGKRKLDFKYGQVKIGHPSLAHHRGKKKIKGEESAGNC</sequence>
<protein>
    <submittedName>
        <fullName evidence="2">Homogentisate phytyltransferase 1, chloroplastic-like protein</fullName>
    </submittedName>
</protein>
<dbReference type="AlphaFoldDB" id="A0A1R3IAH4"/>
<feature type="compositionally biased region" description="Basic residues" evidence="1">
    <location>
        <begin position="43"/>
        <end position="52"/>
    </location>
</feature>
<evidence type="ECO:0000313" key="2">
    <source>
        <dbReference type="EMBL" id="OMO79603.1"/>
    </source>
</evidence>
<dbReference type="EMBL" id="AWUE01018523">
    <property type="protein sequence ID" value="OMO79603.1"/>
    <property type="molecule type" value="Genomic_DNA"/>
</dbReference>